<protein>
    <submittedName>
        <fullName evidence="1">Uncharacterized protein</fullName>
    </submittedName>
</protein>
<reference evidence="1" key="1">
    <citation type="submission" date="2016-10" db="EMBL/GenBank/DDBJ databases">
        <authorList>
            <person name="de Groot N.N."/>
        </authorList>
    </citation>
    <scope>NUCLEOTIDE SEQUENCE</scope>
</reference>
<name>A0A1W1EL28_9ZZZZ</name>
<gene>
    <name evidence="1" type="ORF">MNB_SV-15-126</name>
</gene>
<organism evidence="1">
    <name type="scientific">hydrothermal vent metagenome</name>
    <dbReference type="NCBI Taxonomy" id="652676"/>
    <lineage>
        <taxon>unclassified sequences</taxon>
        <taxon>metagenomes</taxon>
        <taxon>ecological metagenomes</taxon>
    </lineage>
</organism>
<accession>A0A1W1EL28</accession>
<dbReference type="AlphaFoldDB" id="A0A1W1EL28"/>
<evidence type="ECO:0000313" key="1">
    <source>
        <dbReference type="EMBL" id="SHO81579.1"/>
    </source>
</evidence>
<dbReference type="EMBL" id="FRYL01000044">
    <property type="protein sequence ID" value="SHO81579.1"/>
    <property type="molecule type" value="Genomic_DNA"/>
</dbReference>
<proteinExistence type="predicted"/>
<sequence length="204" mass="24550">MDYLYFTLTTMWDVNGYKNPYYQPDYYYTFGYSDYHQNTWGFSYSNYKNNIISKNNLYGFKDGTWEINYKTKVKDIDFIAKATYVPSENKKFLSLTGYTPLNDYTSIYIGYEHYFHIKQNKITISAKSFLYDKFFVSGTIFLYSNLDNQTDLESDYSYSFGWEDNRPYHLSIKYAQEYSPTRWPWREEKYPAFSSGKISISMKF</sequence>